<name>A0A8J3RGL3_9ACTN</name>
<evidence type="ECO:0000313" key="2">
    <source>
        <dbReference type="EMBL" id="GIH71983.1"/>
    </source>
</evidence>
<sequence>MGGGPRWATPTSTDWAATRSLPRPPGKGLRPLGTAVLPEASTVSATVVDEDGV</sequence>
<feature type="region of interest" description="Disordered" evidence="1">
    <location>
        <begin position="1"/>
        <end position="35"/>
    </location>
</feature>
<comment type="caution">
    <text evidence="2">The sequence shown here is derived from an EMBL/GenBank/DDBJ whole genome shotgun (WGS) entry which is preliminary data.</text>
</comment>
<proteinExistence type="predicted"/>
<gene>
    <name evidence="2" type="ORF">Mth01_42360</name>
</gene>
<dbReference type="EMBL" id="BOOG01000043">
    <property type="protein sequence ID" value="GIH71983.1"/>
    <property type="molecule type" value="Genomic_DNA"/>
</dbReference>
<dbReference type="AlphaFoldDB" id="A0A8J3RGL3"/>
<evidence type="ECO:0000256" key="1">
    <source>
        <dbReference type="SAM" id="MobiDB-lite"/>
    </source>
</evidence>
<protein>
    <submittedName>
        <fullName evidence="2">Uncharacterized protein</fullName>
    </submittedName>
</protein>
<evidence type="ECO:0000313" key="3">
    <source>
        <dbReference type="Proteomes" id="UP000610966"/>
    </source>
</evidence>
<organism evidence="2 3">
    <name type="scientific">Sphaerimonospora thailandensis</name>
    <dbReference type="NCBI Taxonomy" id="795644"/>
    <lineage>
        <taxon>Bacteria</taxon>
        <taxon>Bacillati</taxon>
        <taxon>Actinomycetota</taxon>
        <taxon>Actinomycetes</taxon>
        <taxon>Streptosporangiales</taxon>
        <taxon>Streptosporangiaceae</taxon>
        <taxon>Sphaerimonospora</taxon>
    </lineage>
</organism>
<keyword evidence="3" id="KW-1185">Reference proteome</keyword>
<reference evidence="2" key="1">
    <citation type="submission" date="2021-01" db="EMBL/GenBank/DDBJ databases">
        <title>Whole genome shotgun sequence of Sphaerimonospora thailandensis NBRC 107569.</title>
        <authorList>
            <person name="Komaki H."/>
            <person name="Tamura T."/>
        </authorList>
    </citation>
    <scope>NUCLEOTIDE SEQUENCE</scope>
    <source>
        <strain evidence="2">NBRC 107569</strain>
    </source>
</reference>
<accession>A0A8J3RGL3</accession>
<dbReference type="Proteomes" id="UP000610966">
    <property type="component" value="Unassembled WGS sequence"/>
</dbReference>